<dbReference type="Gene3D" id="3.30.565.10">
    <property type="entry name" value="Histidine kinase-like ATPase, C-terminal domain"/>
    <property type="match status" value="1"/>
</dbReference>
<dbReference type="CDD" id="cd00130">
    <property type="entry name" value="PAS"/>
    <property type="match status" value="1"/>
</dbReference>
<keyword evidence="8" id="KW-0418">Kinase</keyword>
<dbReference type="Proteomes" id="UP000034883">
    <property type="component" value="Chromosome"/>
</dbReference>
<dbReference type="Gene3D" id="1.10.287.130">
    <property type="match status" value="1"/>
</dbReference>
<dbReference type="InterPro" id="IPR005467">
    <property type="entry name" value="His_kinase_dom"/>
</dbReference>
<dbReference type="Gene3D" id="3.40.50.2300">
    <property type="match status" value="1"/>
</dbReference>
<dbReference type="AlphaFoldDB" id="A0A0F6W903"/>
<dbReference type="RefSeq" id="WP_053237418.1">
    <property type="nucleotide sequence ID" value="NZ_CP011125.1"/>
</dbReference>
<dbReference type="InterPro" id="IPR035965">
    <property type="entry name" value="PAS-like_dom_sf"/>
</dbReference>
<sequence length="518" mass="56024">MSRAREELEAVVRFADALPVAVWVGRAPGGEVVYVNREFEHILGITPPEGAARGNYVGPYGVHLPDGAPYPEDQMPFERVMRSQRTEIIDDLVIHRHDATKCYLRVLARPLFDDDGAIAYVVEAFTDITREVETERMRAESEQRLHAMRRLESVGSLAGGIAHDFNNLLAIVKLVATQLRKDERDPTRLALVQHLDDVAASAAKLTRSLLGFARRGQHAARPISLADVVAPIVELAQRTFERRIVVRAELEASADVVLGDPTELEQVVMNLVMNARDALPGPGHIVVRTRREHVPEGHPVLAPGDHLVLDVVDDGPGVDPAVRDRVFEPYVTTKLVGATKGTGLGLSTVYGVARAHGGTAEIAETSAAGTTMRVWLPACDVPAERTTPATSHVVRGSGTILVVDDEPLVLSMTAHTLESLGYDVIAAGSGREAVDAFRDAHDRIGAVVLDMVMPGMDGRETALALRAIDPVVRVVMTTGLVPTSDDVEPARDLDVREVLSKPYDEAELSQAVARALAP</sequence>
<dbReference type="EMBL" id="CP011125">
    <property type="protein sequence ID" value="AKF10455.1"/>
    <property type="molecule type" value="Genomic_DNA"/>
</dbReference>
<dbReference type="SUPFAM" id="SSF47384">
    <property type="entry name" value="Homodimeric domain of signal transducing histidine kinase"/>
    <property type="match status" value="1"/>
</dbReference>
<evidence type="ECO:0000313" key="9">
    <source>
        <dbReference type="Proteomes" id="UP000034883"/>
    </source>
</evidence>
<dbReference type="KEGG" id="samy:DB32_007604"/>
<evidence type="ECO:0000259" key="5">
    <source>
        <dbReference type="PROSITE" id="PS50110"/>
    </source>
</evidence>
<dbReference type="PROSITE" id="PS50110">
    <property type="entry name" value="RESPONSE_REGULATORY"/>
    <property type="match status" value="1"/>
</dbReference>
<dbReference type="EC" id="2.7.13.3" evidence="2"/>
<dbReference type="SUPFAM" id="SSF55874">
    <property type="entry name" value="ATPase domain of HSP90 chaperone/DNA topoisomerase II/histidine kinase"/>
    <property type="match status" value="1"/>
</dbReference>
<dbReference type="InterPro" id="IPR011006">
    <property type="entry name" value="CheY-like_superfamily"/>
</dbReference>
<evidence type="ECO:0000259" key="4">
    <source>
        <dbReference type="PROSITE" id="PS50109"/>
    </source>
</evidence>
<dbReference type="CDD" id="cd00156">
    <property type="entry name" value="REC"/>
    <property type="match status" value="1"/>
</dbReference>
<dbReference type="Pfam" id="PF13426">
    <property type="entry name" value="PAS_9"/>
    <property type="match status" value="1"/>
</dbReference>
<feature type="domain" description="Response regulatory" evidence="5">
    <location>
        <begin position="399"/>
        <end position="516"/>
    </location>
</feature>
<dbReference type="SUPFAM" id="SSF52172">
    <property type="entry name" value="CheY-like"/>
    <property type="match status" value="1"/>
</dbReference>
<keyword evidence="8" id="KW-0808">Transferase</keyword>
<evidence type="ECO:0000256" key="2">
    <source>
        <dbReference type="ARBA" id="ARBA00012438"/>
    </source>
</evidence>
<dbReference type="InterPro" id="IPR036097">
    <property type="entry name" value="HisK_dim/P_sf"/>
</dbReference>
<keyword evidence="3" id="KW-0597">Phosphoprotein</keyword>
<dbReference type="InterPro" id="IPR000014">
    <property type="entry name" value="PAS"/>
</dbReference>
<dbReference type="InterPro" id="IPR004358">
    <property type="entry name" value="Sig_transdc_His_kin-like_C"/>
</dbReference>
<reference evidence="8 9" key="1">
    <citation type="submission" date="2015-03" db="EMBL/GenBank/DDBJ databases">
        <title>Genome assembly of Sandaracinus amylolyticus DSM 53668.</title>
        <authorList>
            <person name="Sharma G."/>
            <person name="Subramanian S."/>
        </authorList>
    </citation>
    <scope>NUCLEOTIDE SEQUENCE [LARGE SCALE GENOMIC DNA]</scope>
    <source>
        <strain evidence="8 9">DSM 53668</strain>
    </source>
</reference>
<dbReference type="SMART" id="SM00387">
    <property type="entry name" value="HATPase_c"/>
    <property type="match status" value="1"/>
</dbReference>
<dbReference type="SUPFAM" id="SSF55785">
    <property type="entry name" value="PYP-like sensor domain (PAS domain)"/>
    <property type="match status" value="1"/>
</dbReference>
<organism evidence="8 9">
    <name type="scientific">Sandaracinus amylolyticus</name>
    <dbReference type="NCBI Taxonomy" id="927083"/>
    <lineage>
        <taxon>Bacteria</taxon>
        <taxon>Pseudomonadati</taxon>
        <taxon>Myxococcota</taxon>
        <taxon>Polyangia</taxon>
        <taxon>Polyangiales</taxon>
        <taxon>Sandaracinaceae</taxon>
        <taxon>Sandaracinus</taxon>
    </lineage>
</organism>
<dbReference type="InterPro" id="IPR000700">
    <property type="entry name" value="PAS-assoc_C"/>
</dbReference>
<feature type="domain" description="Histidine kinase" evidence="4">
    <location>
        <begin position="160"/>
        <end position="380"/>
    </location>
</feature>
<dbReference type="PANTHER" id="PTHR43065">
    <property type="entry name" value="SENSOR HISTIDINE KINASE"/>
    <property type="match status" value="1"/>
</dbReference>
<dbReference type="PANTHER" id="PTHR43065:SF42">
    <property type="entry name" value="TWO-COMPONENT SENSOR PPRA"/>
    <property type="match status" value="1"/>
</dbReference>
<dbReference type="InterPro" id="IPR036890">
    <property type="entry name" value="HATPase_C_sf"/>
</dbReference>
<dbReference type="GO" id="GO:0000155">
    <property type="term" value="F:phosphorelay sensor kinase activity"/>
    <property type="evidence" value="ECO:0007669"/>
    <property type="project" value="InterPro"/>
</dbReference>
<name>A0A0F6W903_9BACT</name>
<dbReference type="PROSITE" id="PS50109">
    <property type="entry name" value="HIS_KIN"/>
    <property type="match status" value="1"/>
</dbReference>
<gene>
    <name evidence="8" type="ORF">DB32_007604</name>
</gene>
<dbReference type="Gene3D" id="3.30.450.20">
    <property type="entry name" value="PAS domain"/>
    <property type="match status" value="1"/>
</dbReference>
<keyword evidence="9" id="KW-1185">Reference proteome</keyword>
<evidence type="ECO:0000256" key="3">
    <source>
        <dbReference type="PROSITE-ProRule" id="PRU00169"/>
    </source>
</evidence>
<dbReference type="Pfam" id="PF02518">
    <property type="entry name" value="HATPase_c"/>
    <property type="match status" value="1"/>
</dbReference>
<evidence type="ECO:0000313" key="8">
    <source>
        <dbReference type="EMBL" id="AKF10455.1"/>
    </source>
</evidence>
<dbReference type="PROSITE" id="PS50112">
    <property type="entry name" value="PAS"/>
    <property type="match status" value="1"/>
</dbReference>
<comment type="catalytic activity">
    <reaction evidence="1">
        <text>ATP + protein L-histidine = ADP + protein N-phospho-L-histidine.</text>
        <dbReference type="EC" id="2.7.13.3"/>
    </reaction>
</comment>
<dbReference type="InterPro" id="IPR001789">
    <property type="entry name" value="Sig_transdc_resp-reg_receiver"/>
</dbReference>
<accession>A0A0F6W903</accession>
<protein>
    <recommendedName>
        <fullName evidence="2">histidine kinase</fullName>
        <ecNumber evidence="2">2.7.13.3</ecNumber>
    </recommendedName>
</protein>
<evidence type="ECO:0000256" key="1">
    <source>
        <dbReference type="ARBA" id="ARBA00000085"/>
    </source>
</evidence>
<dbReference type="PRINTS" id="PR00344">
    <property type="entry name" value="BCTRLSENSOR"/>
</dbReference>
<dbReference type="STRING" id="927083.DB32_007604"/>
<dbReference type="SMART" id="SM00448">
    <property type="entry name" value="REC"/>
    <property type="match status" value="1"/>
</dbReference>
<feature type="domain" description="PAS" evidence="6">
    <location>
        <begin position="4"/>
        <end position="49"/>
    </location>
</feature>
<feature type="domain" description="PAC" evidence="7">
    <location>
        <begin position="87"/>
        <end position="140"/>
    </location>
</feature>
<dbReference type="PROSITE" id="PS50113">
    <property type="entry name" value="PAC"/>
    <property type="match status" value="1"/>
</dbReference>
<evidence type="ECO:0000259" key="6">
    <source>
        <dbReference type="PROSITE" id="PS50112"/>
    </source>
</evidence>
<dbReference type="Pfam" id="PF00072">
    <property type="entry name" value="Response_reg"/>
    <property type="match status" value="1"/>
</dbReference>
<feature type="modified residue" description="4-aspartylphosphate" evidence="3">
    <location>
        <position position="450"/>
    </location>
</feature>
<proteinExistence type="predicted"/>
<dbReference type="InterPro" id="IPR003594">
    <property type="entry name" value="HATPase_dom"/>
</dbReference>
<dbReference type="OrthoDB" id="9813024at2"/>
<evidence type="ECO:0000259" key="7">
    <source>
        <dbReference type="PROSITE" id="PS50113"/>
    </source>
</evidence>